<evidence type="ECO:0000313" key="1">
    <source>
        <dbReference type="EMBL" id="QCE06961.1"/>
    </source>
</evidence>
<dbReference type="EMBL" id="CP039353">
    <property type="protein sequence ID" value="QCE06961.1"/>
    <property type="molecule type" value="Genomic_DNA"/>
</dbReference>
<proteinExistence type="predicted"/>
<accession>A0A4D6N282</accession>
<protein>
    <submittedName>
        <fullName evidence="1">Uncharacterized protein</fullName>
    </submittedName>
</protein>
<dbReference type="AlphaFoldDB" id="A0A4D6N282"/>
<organism evidence="1 2">
    <name type="scientific">Vigna unguiculata</name>
    <name type="common">Cowpea</name>
    <dbReference type="NCBI Taxonomy" id="3917"/>
    <lineage>
        <taxon>Eukaryota</taxon>
        <taxon>Viridiplantae</taxon>
        <taxon>Streptophyta</taxon>
        <taxon>Embryophyta</taxon>
        <taxon>Tracheophyta</taxon>
        <taxon>Spermatophyta</taxon>
        <taxon>Magnoliopsida</taxon>
        <taxon>eudicotyledons</taxon>
        <taxon>Gunneridae</taxon>
        <taxon>Pentapetalae</taxon>
        <taxon>rosids</taxon>
        <taxon>fabids</taxon>
        <taxon>Fabales</taxon>
        <taxon>Fabaceae</taxon>
        <taxon>Papilionoideae</taxon>
        <taxon>50 kb inversion clade</taxon>
        <taxon>NPAAA clade</taxon>
        <taxon>indigoferoid/millettioid clade</taxon>
        <taxon>Phaseoleae</taxon>
        <taxon>Vigna</taxon>
    </lineage>
</organism>
<sequence length="103" mass="11120">MVVVVAAMVVREEEELAGGSRVCRCSGVARMVALRRRRTRWCATRCRDDGGWMRGAVADLLQRRGGAARRCVCCRIVVVAELDGDGGGVVDARVRCCHGEDGA</sequence>
<gene>
    <name evidence="1" type="ORF">DEO72_LG9g1976</name>
</gene>
<dbReference type="Proteomes" id="UP000501690">
    <property type="component" value="Linkage Group LG9"/>
</dbReference>
<name>A0A4D6N282_VIGUN</name>
<keyword evidence="2" id="KW-1185">Reference proteome</keyword>
<evidence type="ECO:0000313" key="2">
    <source>
        <dbReference type="Proteomes" id="UP000501690"/>
    </source>
</evidence>
<reference evidence="1 2" key="1">
    <citation type="submission" date="2019-04" db="EMBL/GenBank/DDBJ databases">
        <title>An improved genome assembly and genetic linkage map for asparagus bean, Vigna unguiculata ssp. sesquipedialis.</title>
        <authorList>
            <person name="Xia Q."/>
            <person name="Zhang R."/>
            <person name="Dong Y."/>
        </authorList>
    </citation>
    <scope>NUCLEOTIDE SEQUENCE [LARGE SCALE GENOMIC DNA]</scope>
    <source>
        <tissue evidence="1">Leaf</tissue>
    </source>
</reference>